<protein>
    <recommendedName>
        <fullName evidence="1">TIR domain-containing protein</fullName>
    </recommendedName>
</protein>
<dbReference type="Proteomes" id="UP000189670">
    <property type="component" value="Unassembled WGS sequence"/>
</dbReference>
<dbReference type="GO" id="GO:0007165">
    <property type="term" value="P:signal transduction"/>
    <property type="evidence" value="ECO:0007669"/>
    <property type="project" value="InterPro"/>
</dbReference>
<feature type="domain" description="TIR" evidence="1">
    <location>
        <begin position="1"/>
        <end position="77"/>
    </location>
</feature>
<comment type="caution">
    <text evidence="2">The sequence shown here is derived from an EMBL/GenBank/DDBJ whole genome shotgun (WGS) entry which is preliminary data.</text>
</comment>
<gene>
    <name evidence="2" type="ORF">OMM_15028</name>
</gene>
<dbReference type="InterPro" id="IPR000157">
    <property type="entry name" value="TIR_dom"/>
</dbReference>
<accession>A0A1V1NQY6</accession>
<name>A0A1V1NQY6_9BACT</name>
<organism evidence="2 3">
    <name type="scientific">Candidatus Magnetoglobus multicellularis str. Araruama</name>
    <dbReference type="NCBI Taxonomy" id="890399"/>
    <lineage>
        <taxon>Bacteria</taxon>
        <taxon>Pseudomonadati</taxon>
        <taxon>Thermodesulfobacteriota</taxon>
        <taxon>Desulfobacteria</taxon>
        <taxon>Desulfobacterales</taxon>
        <taxon>Desulfobacteraceae</taxon>
        <taxon>Candidatus Magnetoglobus</taxon>
    </lineage>
</organism>
<sequence>MLTFSKKQNNIAKELEKRGLRVWFDEQILTMGDNLRRSIDYGLSRSRYGVVIFSSAFFKKEWPNREVDALIALDNGS</sequence>
<evidence type="ECO:0000313" key="3">
    <source>
        <dbReference type="Proteomes" id="UP000189670"/>
    </source>
</evidence>
<dbReference type="PROSITE" id="PS50104">
    <property type="entry name" value="TIR"/>
    <property type="match status" value="1"/>
</dbReference>
<proteinExistence type="predicted"/>
<dbReference type="Gene3D" id="3.40.50.10140">
    <property type="entry name" value="Toll/interleukin-1 receptor homology (TIR) domain"/>
    <property type="match status" value="1"/>
</dbReference>
<dbReference type="SUPFAM" id="SSF52200">
    <property type="entry name" value="Toll/Interleukin receptor TIR domain"/>
    <property type="match status" value="1"/>
</dbReference>
<dbReference type="InterPro" id="IPR035897">
    <property type="entry name" value="Toll_tir_struct_dom_sf"/>
</dbReference>
<dbReference type="Pfam" id="PF13676">
    <property type="entry name" value="TIR_2"/>
    <property type="match status" value="1"/>
</dbReference>
<dbReference type="AlphaFoldDB" id="A0A1V1NQY6"/>
<dbReference type="EMBL" id="ATBP01003370">
    <property type="protein sequence ID" value="ETR64973.1"/>
    <property type="molecule type" value="Genomic_DNA"/>
</dbReference>
<evidence type="ECO:0000259" key="1">
    <source>
        <dbReference type="PROSITE" id="PS50104"/>
    </source>
</evidence>
<reference evidence="3" key="1">
    <citation type="submission" date="2012-11" db="EMBL/GenBank/DDBJ databases">
        <authorList>
            <person name="Lucero-Rivera Y.E."/>
            <person name="Tovar-Ramirez D."/>
        </authorList>
    </citation>
    <scope>NUCLEOTIDE SEQUENCE [LARGE SCALE GENOMIC DNA]</scope>
    <source>
        <strain evidence="3">Araruama</strain>
    </source>
</reference>
<evidence type="ECO:0000313" key="2">
    <source>
        <dbReference type="EMBL" id="ETR64973.1"/>
    </source>
</evidence>